<dbReference type="PANTHER" id="PTHR30344">
    <property type="entry name" value="6-PHOSPHOGLUCONOLACTONASE-RELATED"/>
    <property type="match status" value="1"/>
</dbReference>
<organism evidence="3 4">
    <name type="scientific">Microbotryum saponariae</name>
    <dbReference type="NCBI Taxonomy" id="289078"/>
    <lineage>
        <taxon>Eukaryota</taxon>
        <taxon>Fungi</taxon>
        <taxon>Dikarya</taxon>
        <taxon>Basidiomycota</taxon>
        <taxon>Pucciniomycotina</taxon>
        <taxon>Microbotryomycetes</taxon>
        <taxon>Microbotryales</taxon>
        <taxon>Microbotryaceae</taxon>
        <taxon>Microbotryum</taxon>
    </lineage>
</organism>
<protein>
    <submittedName>
        <fullName evidence="3">BZ3500_MvSof-1268-A1-R1_Chr7-1g09149 protein</fullName>
    </submittedName>
</protein>
<sequence>MTPHHFLVGTFSTPVVFTLAFDDADGSLRVVGQSKATGAHSWLSLSVSEGYAFGPLMLKRKLTGWNRSWVEQADLTRLYATAWTTPPGLASYRVVRNETHVPVLEHINSVETKARSGYCCNSSIAVYSAGGPTGEVFKIDPETGGFDSSAKRPLQALNFVDAKGQQDDGGVMDFGGLRHGAHSADLSLDGKRLYIADIGRNCIFVYSVQNDGKLILTDKSIAPRPTDGPRHVTPHPNGHCVYSLQEHTSMVDVFEVSATKRSIHPYTHALLTPSIDTSVQVSSQGKLDWKDGVKIIPKDLSPTLFWADEVRLSPSNSSSTPSYLCASTRGLEPSTLGYVAVFKLLPSGLFASPEPLAMLQTPTSGGWANAIEPAPWASTLEGAEGKDYLALTDSEEGLVMVLSWDGEELKEVARVQLDGKAPAATAVWID</sequence>
<dbReference type="SUPFAM" id="SSF75011">
    <property type="entry name" value="3-carboxy-cis,cis-mucoante lactonizing enzyme"/>
    <property type="match status" value="1"/>
</dbReference>
<dbReference type="GO" id="GO:0017057">
    <property type="term" value="F:6-phosphogluconolactonase activity"/>
    <property type="evidence" value="ECO:0007669"/>
    <property type="project" value="TreeGrafter"/>
</dbReference>
<comment type="similarity">
    <text evidence="1">Belongs to the cycloisomerase 2 family.</text>
</comment>
<dbReference type="AlphaFoldDB" id="A0A2X0N1L3"/>
<feature type="signal peptide" evidence="2">
    <location>
        <begin position="1"/>
        <end position="20"/>
    </location>
</feature>
<dbReference type="OrthoDB" id="1715191at2759"/>
<evidence type="ECO:0000313" key="3">
    <source>
        <dbReference type="EMBL" id="SDA02892.1"/>
    </source>
</evidence>
<dbReference type="EMBL" id="FMWP01000127">
    <property type="protein sequence ID" value="SDA02892.1"/>
    <property type="molecule type" value="Genomic_DNA"/>
</dbReference>
<accession>A0A2X0N1L3</accession>
<dbReference type="InterPro" id="IPR015943">
    <property type="entry name" value="WD40/YVTN_repeat-like_dom_sf"/>
</dbReference>
<feature type="chain" id="PRO_5030060411" evidence="2">
    <location>
        <begin position="21"/>
        <end position="430"/>
    </location>
</feature>
<dbReference type="PANTHER" id="PTHR30344:SF4">
    <property type="entry name" value="CYCLASE, PUTATIVE (AFU_ORTHOLOGUE AFUA_6G11580)-RELATED"/>
    <property type="match status" value="1"/>
</dbReference>
<dbReference type="Proteomes" id="UP000249723">
    <property type="component" value="Unassembled WGS sequence"/>
</dbReference>
<evidence type="ECO:0000313" key="4">
    <source>
        <dbReference type="Proteomes" id="UP000249723"/>
    </source>
</evidence>
<dbReference type="Pfam" id="PF10282">
    <property type="entry name" value="Lactonase"/>
    <property type="match status" value="1"/>
</dbReference>
<evidence type="ECO:0000256" key="1">
    <source>
        <dbReference type="ARBA" id="ARBA00005564"/>
    </source>
</evidence>
<keyword evidence="4" id="KW-1185">Reference proteome</keyword>
<reference evidence="4" key="1">
    <citation type="submission" date="2016-10" db="EMBL/GenBank/DDBJ databases">
        <authorList>
            <person name="Jeantristanb JTB J.-T."/>
            <person name="Ricardo R."/>
        </authorList>
    </citation>
    <scope>NUCLEOTIDE SEQUENCE [LARGE SCALE GENOMIC DNA]</scope>
</reference>
<dbReference type="Gene3D" id="2.130.10.10">
    <property type="entry name" value="YVTN repeat-like/Quinoprotein amine dehydrogenase"/>
    <property type="match status" value="1"/>
</dbReference>
<dbReference type="InterPro" id="IPR019405">
    <property type="entry name" value="Lactonase_7-beta_prop"/>
</dbReference>
<evidence type="ECO:0000256" key="2">
    <source>
        <dbReference type="SAM" id="SignalP"/>
    </source>
</evidence>
<keyword evidence="2" id="KW-0732">Signal</keyword>
<name>A0A2X0N1L3_9BASI</name>
<gene>
    <name evidence="3" type="ORF">BZ3500_MVSOF-1268-A1-R1_CHR7-1G09149</name>
</gene>
<proteinExistence type="inferred from homology"/>
<dbReference type="InterPro" id="IPR050282">
    <property type="entry name" value="Cycloisomerase_2"/>
</dbReference>
<dbReference type="STRING" id="289078.A0A2X0N1L3"/>